<gene>
    <name evidence="1" type="ORF">CK203_084326</name>
</gene>
<name>A0A438DF86_VITVI</name>
<proteinExistence type="predicted"/>
<evidence type="ECO:0000313" key="2">
    <source>
        <dbReference type="Proteomes" id="UP000288805"/>
    </source>
</evidence>
<dbReference type="AlphaFoldDB" id="A0A438DF86"/>
<accession>A0A438DF86</accession>
<dbReference type="EMBL" id="QGNW01001657">
    <property type="protein sequence ID" value="RVW34133.1"/>
    <property type="molecule type" value="Genomic_DNA"/>
</dbReference>
<protein>
    <submittedName>
        <fullName evidence="1">Uncharacterized protein</fullName>
    </submittedName>
</protein>
<organism evidence="1 2">
    <name type="scientific">Vitis vinifera</name>
    <name type="common">Grape</name>
    <dbReference type="NCBI Taxonomy" id="29760"/>
    <lineage>
        <taxon>Eukaryota</taxon>
        <taxon>Viridiplantae</taxon>
        <taxon>Streptophyta</taxon>
        <taxon>Embryophyta</taxon>
        <taxon>Tracheophyta</taxon>
        <taxon>Spermatophyta</taxon>
        <taxon>Magnoliopsida</taxon>
        <taxon>eudicotyledons</taxon>
        <taxon>Gunneridae</taxon>
        <taxon>Pentapetalae</taxon>
        <taxon>rosids</taxon>
        <taxon>Vitales</taxon>
        <taxon>Vitaceae</taxon>
        <taxon>Viteae</taxon>
        <taxon>Vitis</taxon>
    </lineage>
</organism>
<sequence length="86" mass="9102">MAAMAAVARADTDCGAICARQCRDSLFRKVCLQNCLKKCKPSFSDAHFGCTLGCTKSKCTNLGSGVDKLVRCMDSCSKKCSGNPSP</sequence>
<dbReference type="Proteomes" id="UP000288805">
    <property type="component" value="Unassembled WGS sequence"/>
</dbReference>
<comment type="caution">
    <text evidence="1">The sequence shown here is derived from an EMBL/GenBank/DDBJ whole genome shotgun (WGS) entry which is preliminary data.</text>
</comment>
<reference evidence="1 2" key="1">
    <citation type="journal article" date="2018" name="PLoS Genet.">
        <title>Population sequencing reveals clonal diversity and ancestral inbreeding in the grapevine cultivar Chardonnay.</title>
        <authorList>
            <person name="Roach M.J."/>
            <person name="Johnson D.L."/>
            <person name="Bohlmann J."/>
            <person name="van Vuuren H.J."/>
            <person name="Jones S.J."/>
            <person name="Pretorius I.S."/>
            <person name="Schmidt S.A."/>
            <person name="Borneman A.R."/>
        </authorList>
    </citation>
    <scope>NUCLEOTIDE SEQUENCE [LARGE SCALE GENOMIC DNA]</scope>
    <source>
        <strain evidence="2">cv. Chardonnay</strain>
        <tissue evidence="1">Leaf</tissue>
    </source>
</reference>
<evidence type="ECO:0000313" key="1">
    <source>
        <dbReference type="EMBL" id="RVW34133.1"/>
    </source>
</evidence>